<dbReference type="PRINTS" id="PR00725">
    <property type="entry name" value="DADACBPTASE1"/>
</dbReference>
<evidence type="ECO:0000256" key="8">
    <source>
        <dbReference type="SAM" id="Phobius"/>
    </source>
</evidence>
<gene>
    <name evidence="10" type="ORF">H9913_02400</name>
</gene>
<feature type="transmembrane region" description="Helical" evidence="8">
    <location>
        <begin position="42"/>
        <end position="64"/>
    </location>
</feature>
<sequence length="365" mass="39994">ALWEEERWTGVKCINKWKLSVLKKEDKGNFFKNLKKKPGKKMILGGSILGVLLLAGIIFLVLFFQKRSFDEPFPYERSARLRGNPVPESAMVEEGMASELCVGKSDNSMDGIEGQEGEMAGLFDIRNGNIPFSKALYQQKSAGRLGQLMTVLIAYETFNLDTSVTIQQEDLPASLDRTCGLSAGDVIPARQLLNAAAVYSAEDACLALARAVGGSTESFVESMNSRAGELGMINTNYTNPAGIQEDEQYTTVYDTYLLLNAILGHPDLTNVLGLSNYTLDYNNSGGDRKQQWLDGDNLYVTGIVSPPKGITVLGGKLYVSDSDNYGALLVQDHYGNPYVAVVLNTENQANMYERMGQMLKSISES</sequence>
<dbReference type="GO" id="GO:0006508">
    <property type="term" value="P:proteolysis"/>
    <property type="evidence" value="ECO:0007669"/>
    <property type="project" value="InterPro"/>
</dbReference>
<evidence type="ECO:0000256" key="1">
    <source>
        <dbReference type="ARBA" id="ARBA00007164"/>
    </source>
</evidence>
<evidence type="ECO:0000256" key="6">
    <source>
        <dbReference type="ARBA" id="ARBA00023316"/>
    </source>
</evidence>
<dbReference type="GO" id="GO:0009002">
    <property type="term" value="F:serine-type D-Ala-D-Ala carboxypeptidase activity"/>
    <property type="evidence" value="ECO:0007669"/>
    <property type="project" value="InterPro"/>
</dbReference>
<dbReference type="InterPro" id="IPR012338">
    <property type="entry name" value="Beta-lactam/transpept-like"/>
</dbReference>
<proteinExistence type="inferred from homology"/>
<dbReference type="SUPFAM" id="SSF56601">
    <property type="entry name" value="beta-lactamase/transpeptidase-like"/>
    <property type="match status" value="1"/>
</dbReference>
<evidence type="ECO:0000256" key="4">
    <source>
        <dbReference type="ARBA" id="ARBA00022960"/>
    </source>
</evidence>
<comment type="similarity">
    <text evidence="1 7">Belongs to the peptidase S11 family.</text>
</comment>
<dbReference type="Gene3D" id="3.40.710.10">
    <property type="entry name" value="DD-peptidase/beta-lactamase superfamily"/>
    <property type="match status" value="1"/>
</dbReference>
<evidence type="ECO:0000313" key="11">
    <source>
        <dbReference type="Proteomes" id="UP000823850"/>
    </source>
</evidence>
<evidence type="ECO:0000256" key="3">
    <source>
        <dbReference type="ARBA" id="ARBA00022801"/>
    </source>
</evidence>
<reference evidence="10" key="1">
    <citation type="journal article" date="2021" name="PeerJ">
        <title>Extensive microbial diversity within the chicken gut microbiome revealed by metagenomics and culture.</title>
        <authorList>
            <person name="Gilroy R."/>
            <person name="Ravi A."/>
            <person name="Getino M."/>
            <person name="Pursley I."/>
            <person name="Horton D.L."/>
            <person name="Alikhan N.F."/>
            <person name="Baker D."/>
            <person name="Gharbi K."/>
            <person name="Hall N."/>
            <person name="Watson M."/>
            <person name="Adriaenssens E.M."/>
            <person name="Foster-Nyarko E."/>
            <person name="Jarju S."/>
            <person name="Secka A."/>
            <person name="Antonio M."/>
            <person name="Oren A."/>
            <person name="Chaudhuri R.R."/>
            <person name="La Ragione R."/>
            <person name="Hildebrand F."/>
            <person name="Pallen M.J."/>
        </authorList>
    </citation>
    <scope>NUCLEOTIDE SEQUENCE</scope>
    <source>
        <strain evidence="10">ChiW19-6364</strain>
    </source>
</reference>
<dbReference type="EMBL" id="DWUX01000044">
    <property type="protein sequence ID" value="HJD38856.1"/>
    <property type="molecule type" value="Genomic_DNA"/>
</dbReference>
<dbReference type="Pfam" id="PF00768">
    <property type="entry name" value="Peptidase_S11"/>
    <property type="match status" value="1"/>
</dbReference>
<accession>A0A9D2RAJ8</accession>
<feature type="non-terminal residue" evidence="10">
    <location>
        <position position="1"/>
    </location>
</feature>
<dbReference type="GO" id="GO:0071555">
    <property type="term" value="P:cell wall organization"/>
    <property type="evidence" value="ECO:0007669"/>
    <property type="project" value="UniProtKB-KW"/>
</dbReference>
<dbReference type="GO" id="GO:0008360">
    <property type="term" value="P:regulation of cell shape"/>
    <property type="evidence" value="ECO:0007669"/>
    <property type="project" value="UniProtKB-KW"/>
</dbReference>
<dbReference type="GO" id="GO:0009252">
    <property type="term" value="P:peptidoglycan biosynthetic process"/>
    <property type="evidence" value="ECO:0007669"/>
    <property type="project" value="UniProtKB-KW"/>
</dbReference>
<keyword evidence="2" id="KW-0732">Signal</keyword>
<keyword evidence="8" id="KW-0812">Transmembrane</keyword>
<dbReference type="AlphaFoldDB" id="A0A9D2RAJ8"/>
<dbReference type="InterPro" id="IPR018044">
    <property type="entry name" value="Peptidase_S11"/>
</dbReference>
<dbReference type="Proteomes" id="UP000823850">
    <property type="component" value="Unassembled WGS sequence"/>
</dbReference>
<evidence type="ECO:0000256" key="2">
    <source>
        <dbReference type="ARBA" id="ARBA00022729"/>
    </source>
</evidence>
<feature type="domain" description="Peptidase S11 D-alanyl-D-alanine carboxypeptidase A N-terminal" evidence="9">
    <location>
        <begin position="122"/>
        <end position="287"/>
    </location>
</feature>
<dbReference type="InterPro" id="IPR001967">
    <property type="entry name" value="Peptidase_S11_N"/>
</dbReference>
<protein>
    <recommendedName>
        <fullName evidence="9">Peptidase S11 D-alanyl-D-alanine carboxypeptidase A N-terminal domain-containing protein</fullName>
    </recommendedName>
</protein>
<keyword evidence="4" id="KW-0133">Cell shape</keyword>
<evidence type="ECO:0000259" key="9">
    <source>
        <dbReference type="Pfam" id="PF00768"/>
    </source>
</evidence>
<name>A0A9D2RAJ8_9FIRM</name>
<keyword evidence="8" id="KW-0472">Membrane</keyword>
<evidence type="ECO:0000256" key="7">
    <source>
        <dbReference type="RuleBase" id="RU004016"/>
    </source>
</evidence>
<keyword evidence="5" id="KW-0573">Peptidoglycan synthesis</keyword>
<organism evidence="10 11">
    <name type="scientific">Candidatus Blautia stercoripullorum</name>
    <dbReference type="NCBI Taxonomy" id="2838502"/>
    <lineage>
        <taxon>Bacteria</taxon>
        <taxon>Bacillati</taxon>
        <taxon>Bacillota</taxon>
        <taxon>Clostridia</taxon>
        <taxon>Lachnospirales</taxon>
        <taxon>Lachnospiraceae</taxon>
        <taxon>Blautia</taxon>
    </lineage>
</organism>
<comment type="caution">
    <text evidence="10">The sequence shown here is derived from an EMBL/GenBank/DDBJ whole genome shotgun (WGS) entry which is preliminary data.</text>
</comment>
<keyword evidence="3" id="KW-0378">Hydrolase</keyword>
<reference evidence="10" key="2">
    <citation type="submission" date="2021-04" db="EMBL/GenBank/DDBJ databases">
        <authorList>
            <person name="Gilroy R."/>
        </authorList>
    </citation>
    <scope>NUCLEOTIDE SEQUENCE</scope>
    <source>
        <strain evidence="10">ChiW19-6364</strain>
    </source>
</reference>
<evidence type="ECO:0000313" key="10">
    <source>
        <dbReference type="EMBL" id="HJD38856.1"/>
    </source>
</evidence>
<keyword evidence="6" id="KW-0961">Cell wall biogenesis/degradation</keyword>
<evidence type="ECO:0000256" key="5">
    <source>
        <dbReference type="ARBA" id="ARBA00022984"/>
    </source>
</evidence>
<keyword evidence="8" id="KW-1133">Transmembrane helix</keyword>